<dbReference type="VEuPathDB" id="VectorBase:LDEU005472"/>
<organism evidence="2 3">
    <name type="scientific">Leptotrombidium deliense</name>
    <dbReference type="NCBI Taxonomy" id="299467"/>
    <lineage>
        <taxon>Eukaryota</taxon>
        <taxon>Metazoa</taxon>
        <taxon>Ecdysozoa</taxon>
        <taxon>Arthropoda</taxon>
        <taxon>Chelicerata</taxon>
        <taxon>Arachnida</taxon>
        <taxon>Acari</taxon>
        <taxon>Acariformes</taxon>
        <taxon>Trombidiformes</taxon>
        <taxon>Prostigmata</taxon>
        <taxon>Anystina</taxon>
        <taxon>Parasitengona</taxon>
        <taxon>Trombiculoidea</taxon>
        <taxon>Trombiculidae</taxon>
        <taxon>Leptotrombidium</taxon>
    </lineage>
</organism>
<dbReference type="STRING" id="299467.A0A443SGB9"/>
<sequence length="73" mass="8244">MPNSKLFGRATLLFSLKGRRTNNAVIPVLMATALGAGGGSLYLIRLAFRNSDVSWRRNANPEPWQEYETKQYK</sequence>
<dbReference type="Pfam" id="PF06522">
    <property type="entry name" value="B12D"/>
    <property type="match status" value="1"/>
</dbReference>
<reference evidence="2 3" key="1">
    <citation type="journal article" date="2018" name="Gigascience">
        <title>Genomes of trombidid mites reveal novel predicted allergens and laterally-transferred genes associated with secondary metabolism.</title>
        <authorList>
            <person name="Dong X."/>
            <person name="Chaisiri K."/>
            <person name="Xia D."/>
            <person name="Armstrong S.D."/>
            <person name="Fang Y."/>
            <person name="Donnelly M.J."/>
            <person name="Kadowaki T."/>
            <person name="McGarry J.W."/>
            <person name="Darby A.C."/>
            <person name="Makepeace B.L."/>
        </authorList>
    </citation>
    <scope>NUCLEOTIDE SEQUENCE [LARGE SCALE GENOMIC DNA]</scope>
    <source>
        <strain evidence="2">UoL-UT</strain>
    </source>
</reference>
<evidence type="ECO:0000256" key="1">
    <source>
        <dbReference type="SAM" id="Phobius"/>
    </source>
</evidence>
<proteinExistence type="predicted"/>
<dbReference type="OrthoDB" id="5511684at2759"/>
<gene>
    <name evidence="2" type="ORF">B4U80_01937</name>
</gene>
<evidence type="ECO:0000313" key="2">
    <source>
        <dbReference type="EMBL" id="RWS26568.1"/>
    </source>
</evidence>
<name>A0A443SGB9_9ACAR</name>
<feature type="non-terminal residue" evidence="2">
    <location>
        <position position="73"/>
    </location>
</feature>
<dbReference type="InterPro" id="IPR010530">
    <property type="entry name" value="B12D"/>
</dbReference>
<accession>A0A443SGB9</accession>
<dbReference type="AlphaFoldDB" id="A0A443SGB9"/>
<keyword evidence="1" id="KW-0472">Membrane</keyword>
<dbReference type="Proteomes" id="UP000288716">
    <property type="component" value="Unassembled WGS sequence"/>
</dbReference>
<dbReference type="EMBL" id="NCKV01002645">
    <property type="protein sequence ID" value="RWS26568.1"/>
    <property type="molecule type" value="Genomic_DNA"/>
</dbReference>
<keyword evidence="3" id="KW-1185">Reference proteome</keyword>
<evidence type="ECO:0000313" key="3">
    <source>
        <dbReference type="Proteomes" id="UP000288716"/>
    </source>
</evidence>
<feature type="transmembrane region" description="Helical" evidence="1">
    <location>
        <begin position="24"/>
        <end position="48"/>
    </location>
</feature>
<keyword evidence="2" id="KW-0830">Ubiquinone</keyword>
<dbReference type="PANTHER" id="PTHR14256:SF1">
    <property type="entry name" value="GEO09626P1"/>
    <property type="match status" value="1"/>
</dbReference>
<comment type="caution">
    <text evidence="2">The sequence shown here is derived from an EMBL/GenBank/DDBJ whole genome shotgun (WGS) entry which is preliminary data.</text>
</comment>
<keyword evidence="1" id="KW-0812">Transmembrane</keyword>
<protein>
    <submittedName>
        <fullName evidence="2">NADH dehydrogenase [ubiquinone] 1 alpha subcomplex subunit 4-like 2</fullName>
    </submittedName>
</protein>
<keyword evidence="1" id="KW-1133">Transmembrane helix</keyword>
<dbReference type="PANTHER" id="PTHR14256">
    <property type="entry name" value="NADH-UBIQUINONE OXIDOREDUCTASE MLRQ SUBUNIT"/>
    <property type="match status" value="1"/>
</dbReference>